<dbReference type="EMBL" id="MN740568">
    <property type="protein sequence ID" value="QHU34258.1"/>
    <property type="molecule type" value="Genomic_DNA"/>
</dbReference>
<name>A0A6C0LW73_9ZZZZ</name>
<keyword evidence="1" id="KW-0732">Signal</keyword>
<sequence>MYAELYSEDDDILHKRKRVHKKTNDDKTNDEPIIKNKQIVIGMIESPPYIYKDKLGNYTGYEYEIIKEFVKENKLNVNYQYISIKGRTQTYNDFIDLVTKGKYDILCGNISRSHERSKRIIYSQPTSLEHVSFYFEKKREISYAYYYNIIITILEVLVVILLIGFLISFIHFKTSNFKITYKESLWRVWSALLGEPGLGVNPTKFNDNVSKASTSNLTIRGFIIFLSALFGIYLTSLVTSERLADAIKNKPFSKINDLLNKHIVVYADGYDEELLRMYEDTYNLKISTGESDVVDRYTLLTRKFLQDKTIDAFFMSSEEFYYYDKSNMYEKGSLVLERGVTSVVFNKKFILLSQKFNVTLSRIRKEKHLKELCSIYFKNADVCIQ</sequence>
<evidence type="ECO:0000259" key="3">
    <source>
        <dbReference type="Pfam" id="PF00497"/>
    </source>
</evidence>
<evidence type="ECO:0000313" key="4">
    <source>
        <dbReference type="EMBL" id="QHU34258.1"/>
    </source>
</evidence>
<dbReference type="AlphaFoldDB" id="A0A6C0LW73"/>
<dbReference type="Gene3D" id="3.40.190.10">
    <property type="entry name" value="Periplasmic binding protein-like II"/>
    <property type="match status" value="3"/>
</dbReference>
<evidence type="ECO:0000256" key="2">
    <source>
        <dbReference type="SAM" id="Phobius"/>
    </source>
</evidence>
<keyword evidence="2" id="KW-0472">Membrane</keyword>
<dbReference type="InterPro" id="IPR001638">
    <property type="entry name" value="Solute-binding_3/MltF_N"/>
</dbReference>
<keyword evidence="2" id="KW-1133">Transmembrane helix</keyword>
<dbReference type="Pfam" id="PF00497">
    <property type="entry name" value="SBP_bac_3"/>
    <property type="match status" value="1"/>
</dbReference>
<accession>A0A6C0LW73</accession>
<proteinExistence type="predicted"/>
<dbReference type="PANTHER" id="PTHR35936:SF19">
    <property type="entry name" value="AMINO-ACID-BINDING PROTEIN YXEM-RELATED"/>
    <property type="match status" value="1"/>
</dbReference>
<evidence type="ECO:0000256" key="1">
    <source>
        <dbReference type="ARBA" id="ARBA00022729"/>
    </source>
</evidence>
<organism evidence="4">
    <name type="scientific">viral metagenome</name>
    <dbReference type="NCBI Taxonomy" id="1070528"/>
    <lineage>
        <taxon>unclassified sequences</taxon>
        <taxon>metagenomes</taxon>
        <taxon>organismal metagenomes</taxon>
    </lineage>
</organism>
<reference evidence="4" key="1">
    <citation type="journal article" date="2020" name="Nature">
        <title>Giant virus diversity and host interactions through global metagenomics.</title>
        <authorList>
            <person name="Schulz F."/>
            <person name="Roux S."/>
            <person name="Paez-Espino D."/>
            <person name="Jungbluth S."/>
            <person name="Walsh D.A."/>
            <person name="Denef V.J."/>
            <person name="McMahon K.D."/>
            <person name="Konstantinidis K.T."/>
            <person name="Eloe-Fadrosh E.A."/>
            <person name="Kyrpides N.C."/>
            <person name="Woyke T."/>
        </authorList>
    </citation>
    <scope>NUCLEOTIDE SEQUENCE</scope>
    <source>
        <strain evidence="4">GVMAG-S-1016713-123</strain>
    </source>
</reference>
<feature type="domain" description="Solute-binding protein family 3/N-terminal" evidence="3">
    <location>
        <begin position="39"/>
        <end position="378"/>
    </location>
</feature>
<feature type="transmembrane region" description="Helical" evidence="2">
    <location>
        <begin position="217"/>
        <end position="238"/>
    </location>
</feature>
<feature type="transmembrane region" description="Helical" evidence="2">
    <location>
        <begin position="145"/>
        <end position="172"/>
    </location>
</feature>
<dbReference type="SUPFAM" id="SSF53850">
    <property type="entry name" value="Periplasmic binding protein-like II"/>
    <property type="match status" value="1"/>
</dbReference>
<protein>
    <recommendedName>
        <fullName evidence="3">Solute-binding protein family 3/N-terminal domain-containing protein</fullName>
    </recommendedName>
</protein>
<dbReference type="PANTHER" id="PTHR35936">
    <property type="entry name" value="MEMBRANE-BOUND LYTIC MUREIN TRANSGLYCOSYLASE F"/>
    <property type="match status" value="1"/>
</dbReference>
<keyword evidence="2" id="KW-0812">Transmembrane</keyword>